<protein>
    <submittedName>
        <fullName evidence="1">Uncharacterized protein</fullName>
    </submittedName>
</protein>
<gene>
    <name evidence="1" type="ORF">DI09_15p120</name>
</gene>
<evidence type="ECO:0000313" key="2">
    <source>
        <dbReference type="Proteomes" id="UP000029725"/>
    </source>
</evidence>
<sequence length="182" mass="20932">MDVPDVLFRVLISAKKAAWIPFKQEAVCPHRWPDGIWKDAPLFGDPRSHFQYEKPKTANREHAFPQVGIKPFGCRNVRSILDRSINRTRQAKFQLASTELSSSTISADHGSVDESFFLYSRYPPSKRSIDEIRACFERVTEMILQDVLTPEGSIPAITFGQITNEDKDTLSHKHLFAWIWKK</sequence>
<comment type="caution">
    <text evidence="1">The sequence shown here is derived from an EMBL/GenBank/DDBJ whole genome shotgun (WGS) entry which is preliminary data.</text>
</comment>
<dbReference type="GeneID" id="25258538"/>
<organism evidence="1 2">
    <name type="scientific">Mitosporidium daphniae</name>
    <dbReference type="NCBI Taxonomy" id="1485682"/>
    <lineage>
        <taxon>Eukaryota</taxon>
        <taxon>Fungi</taxon>
        <taxon>Fungi incertae sedis</taxon>
        <taxon>Microsporidia</taxon>
        <taxon>Mitosporidium</taxon>
    </lineage>
</organism>
<dbReference type="Proteomes" id="UP000029725">
    <property type="component" value="Unassembled WGS sequence"/>
</dbReference>
<proteinExistence type="predicted"/>
<evidence type="ECO:0000313" key="1">
    <source>
        <dbReference type="EMBL" id="KGG52545.1"/>
    </source>
</evidence>
<dbReference type="HOGENOM" id="CLU_1482333_0_0_1"/>
<dbReference type="AlphaFoldDB" id="A0A098VUB1"/>
<dbReference type="RefSeq" id="XP_013238972.1">
    <property type="nucleotide sequence ID" value="XM_013383518.1"/>
</dbReference>
<keyword evidence="2" id="KW-1185">Reference proteome</keyword>
<reference evidence="1 2" key="1">
    <citation type="submission" date="2014-04" db="EMBL/GenBank/DDBJ databases">
        <title>A new species of microsporidia sheds light on the evolution of extreme parasitism.</title>
        <authorList>
            <person name="Haag K.L."/>
            <person name="James T.Y."/>
            <person name="Larsson R."/>
            <person name="Schaer T.M."/>
            <person name="Refardt D."/>
            <person name="Pombert J.-F."/>
            <person name="Ebert D."/>
        </authorList>
    </citation>
    <scope>NUCLEOTIDE SEQUENCE [LARGE SCALE GENOMIC DNA]</scope>
    <source>
        <strain evidence="1 2">UGP3</strain>
        <tissue evidence="1">Spores</tissue>
    </source>
</reference>
<dbReference type="VEuPathDB" id="MicrosporidiaDB:DI09_15p120"/>
<accession>A0A098VUB1</accession>
<dbReference type="EMBL" id="JMKJ01000066">
    <property type="protein sequence ID" value="KGG52545.1"/>
    <property type="molecule type" value="Genomic_DNA"/>
</dbReference>
<name>A0A098VUB1_9MICR</name>